<keyword evidence="2" id="KW-1185">Reference proteome</keyword>
<protein>
    <submittedName>
        <fullName evidence="1">Uncharacterized protein</fullName>
    </submittedName>
</protein>
<reference evidence="2" key="1">
    <citation type="journal article" date="2008" name="Nat. Genet.">
        <title>The Pristionchus pacificus genome provides a unique perspective on nematode lifestyle and parasitism.</title>
        <authorList>
            <person name="Dieterich C."/>
            <person name="Clifton S.W."/>
            <person name="Schuster L.N."/>
            <person name="Chinwalla A."/>
            <person name="Delehaunty K."/>
            <person name="Dinkelacker I."/>
            <person name="Fulton L."/>
            <person name="Fulton R."/>
            <person name="Godfrey J."/>
            <person name="Minx P."/>
            <person name="Mitreva M."/>
            <person name="Roeseler W."/>
            <person name="Tian H."/>
            <person name="Witte H."/>
            <person name="Yang S.P."/>
            <person name="Wilson R.K."/>
            <person name="Sommer R.J."/>
        </authorList>
    </citation>
    <scope>NUCLEOTIDE SEQUENCE [LARGE SCALE GENOMIC DNA]</scope>
    <source>
        <strain evidence="2">PS312</strain>
    </source>
</reference>
<sequence length="109" mass="12405">MASTIVPAETLNLANLPADVIRKIFPMELESFNYLRLIAPRWNSLVLEHIAHSKNLPVIDRLHFFIKASGVRTLAIELPTVYVYSKGLTEHAFTVKCSKIMRQLVTRSK</sequence>
<accession>A0A2A6B5N1</accession>
<evidence type="ECO:0000313" key="1">
    <source>
        <dbReference type="EnsemblMetazoa" id="PPA10190.1"/>
    </source>
</evidence>
<evidence type="ECO:0000313" key="2">
    <source>
        <dbReference type="Proteomes" id="UP000005239"/>
    </source>
</evidence>
<dbReference type="Proteomes" id="UP000005239">
    <property type="component" value="Unassembled WGS sequence"/>
</dbReference>
<accession>A0A8R1U8U7</accession>
<reference evidence="1" key="2">
    <citation type="submission" date="2022-06" db="UniProtKB">
        <authorList>
            <consortium name="EnsemblMetazoa"/>
        </authorList>
    </citation>
    <scope>IDENTIFICATION</scope>
    <source>
        <strain evidence="1">PS312</strain>
    </source>
</reference>
<gene>
    <name evidence="1" type="primary">WBGene00099744</name>
</gene>
<dbReference type="EnsemblMetazoa" id="PPA10190.1">
    <property type="protein sequence ID" value="PPA10190.1"/>
    <property type="gene ID" value="WBGene00099744"/>
</dbReference>
<name>A0A2A6B5N1_PRIPA</name>
<proteinExistence type="predicted"/>
<organism evidence="1 2">
    <name type="scientific">Pristionchus pacificus</name>
    <name type="common">Parasitic nematode worm</name>
    <dbReference type="NCBI Taxonomy" id="54126"/>
    <lineage>
        <taxon>Eukaryota</taxon>
        <taxon>Metazoa</taxon>
        <taxon>Ecdysozoa</taxon>
        <taxon>Nematoda</taxon>
        <taxon>Chromadorea</taxon>
        <taxon>Rhabditida</taxon>
        <taxon>Rhabditina</taxon>
        <taxon>Diplogasteromorpha</taxon>
        <taxon>Diplogasteroidea</taxon>
        <taxon>Neodiplogasteridae</taxon>
        <taxon>Pristionchus</taxon>
    </lineage>
</organism>
<dbReference type="AlphaFoldDB" id="A0A2A6B5N1"/>